<sequence>MHISVVYTVTLLYCIAWPIIKLLHLLLVLLTPLYYGLAFLLQPIGYLGSFVGSALGYPFVLLARFETIYIYVGVAILVGIITGGVLHGLFTFAAGALRIRGAETKAKGPTAAQYRAARRRKKLQFQSPSPLMSAYTASGLLSPSLSKSDREGLSQRGLLAQTIAEEDDSDF</sequence>
<dbReference type="AlphaFoldDB" id="A0A4U0WY60"/>
<keyword evidence="3" id="KW-1185">Reference proteome</keyword>
<name>A0A4U0WY60_9PEZI</name>
<keyword evidence="1" id="KW-0812">Transmembrane</keyword>
<proteinExistence type="predicted"/>
<gene>
    <name evidence="2" type="ORF">B0A49_07026</name>
</gene>
<dbReference type="OrthoDB" id="4502894at2759"/>
<protein>
    <submittedName>
        <fullName evidence="2">Uncharacterized protein</fullName>
    </submittedName>
</protein>
<keyword evidence="1" id="KW-0472">Membrane</keyword>
<dbReference type="EMBL" id="NAJN01000788">
    <property type="protein sequence ID" value="TKA68750.1"/>
    <property type="molecule type" value="Genomic_DNA"/>
</dbReference>
<evidence type="ECO:0000313" key="3">
    <source>
        <dbReference type="Proteomes" id="UP000308768"/>
    </source>
</evidence>
<reference evidence="2 3" key="1">
    <citation type="submission" date="2017-03" db="EMBL/GenBank/DDBJ databases">
        <title>Genomes of endolithic fungi from Antarctica.</title>
        <authorList>
            <person name="Coleine C."/>
            <person name="Masonjones S."/>
            <person name="Stajich J.E."/>
        </authorList>
    </citation>
    <scope>NUCLEOTIDE SEQUENCE [LARGE SCALE GENOMIC DNA]</scope>
    <source>
        <strain evidence="2 3">CCFEE 5187</strain>
    </source>
</reference>
<keyword evidence="1" id="KW-1133">Transmembrane helix</keyword>
<comment type="caution">
    <text evidence="2">The sequence shown here is derived from an EMBL/GenBank/DDBJ whole genome shotgun (WGS) entry which is preliminary data.</text>
</comment>
<feature type="transmembrane region" description="Helical" evidence="1">
    <location>
        <begin position="37"/>
        <end position="62"/>
    </location>
</feature>
<organism evidence="2 3">
    <name type="scientific">Cryomyces minteri</name>
    <dbReference type="NCBI Taxonomy" id="331657"/>
    <lineage>
        <taxon>Eukaryota</taxon>
        <taxon>Fungi</taxon>
        <taxon>Dikarya</taxon>
        <taxon>Ascomycota</taxon>
        <taxon>Pezizomycotina</taxon>
        <taxon>Dothideomycetes</taxon>
        <taxon>Dothideomycetes incertae sedis</taxon>
        <taxon>Cryomyces</taxon>
    </lineage>
</organism>
<feature type="transmembrane region" description="Helical" evidence="1">
    <location>
        <begin position="6"/>
        <end position="30"/>
    </location>
</feature>
<evidence type="ECO:0000256" key="1">
    <source>
        <dbReference type="SAM" id="Phobius"/>
    </source>
</evidence>
<dbReference type="Proteomes" id="UP000308768">
    <property type="component" value="Unassembled WGS sequence"/>
</dbReference>
<feature type="transmembrane region" description="Helical" evidence="1">
    <location>
        <begin position="68"/>
        <end position="97"/>
    </location>
</feature>
<accession>A0A4U0WY60</accession>
<evidence type="ECO:0000313" key="2">
    <source>
        <dbReference type="EMBL" id="TKA68750.1"/>
    </source>
</evidence>